<dbReference type="RefSeq" id="WP_282010189.1">
    <property type="nucleotide sequence ID" value="NZ_OX336137.1"/>
</dbReference>
<name>A0ABM9HAV4_9BACT</name>
<feature type="repeat" description="TPR" evidence="3">
    <location>
        <begin position="262"/>
        <end position="295"/>
    </location>
</feature>
<evidence type="ECO:0000313" key="7">
    <source>
        <dbReference type="Proteomes" id="UP001157733"/>
    </source>
</evidence>
<dbReference type="Proteomes" id="UP001157733">
    <property type="component" value="Chromosome"/>
</dbReference>
<dbReference type="PANTHER" id="PTHR44858">
    <property type="entry name" value="TETRATRICOPEPTIDE REPEAT PROTEIN 6"/>
    <property type="match status" value="1"/>
</dbReference>
<feature type="compositionally biased region" description="Basic and acidic residues" evidence="4">
    <location>
        <begin position="319"/>
        <end position="351"/>
    </location>
</feature>
<dbReference type="EMBL" id="OX336137">
    <property type="protein sequence ID" value="CAI2717236.1"/>
    <property type="molecule type" value="Genomic_DNA"/>
</dbReference>
<keyword evidence="5" id="KW-0812">Transmembrane</keyword>
<proteinExistence type="predicted"/>
<organism evidence="6 7">
    <name type="scientific">Nitrospina watsonii</name>
    <dbReference type="NCBI Taxonomy" id="1323948"/>
    <lineage>
        <taxon>Bacteria</taxon>
        <taxon>Pseudomonadati</taxon>
        <taxon>Nitrospinota/Tectimicrobiota group</taxon>
        <taxon>Nitrospinota</taxon>
        <taxon>Nitrospinia</taxon>
        <taxon>Nitrospinales</taxon>
        <taxon>Nitrospinaceae</taxon>
        <taxon>Nitrospina</taxon>
    </lineage>
</organism>
<keyword evidence="5" id="KW-0472">Membrane</keyword>
<dbReference type="PROSITE" id="PS50005">
    <property type="entry name" value="TPR"/>
    <property type="match status" value="2"/>
</dbReference>
<evidence type="ECO:0000313" key="6">
    <source>
        <dbReference type="EMBL" id="CAI2717236.1"/>
    </source>
</evidence>
<dbReference type="Gene3D" id="1.25.40.10">
    <property type="entry name" value="Tetratricopeptide repeat domain"/>
    <property type="match status" value="2"/>
</dbReference>
<protein>
    <submittedName>
        <fullName evidence="6">TPR_REGION domain-containing protein</fullName>
    </submittedName>
</protein>
<evidence type="ECO:0000256" key="4">
    <source>
        <dbReference type="SAM" id="MobiDB-lite"/>
    </source>
</evidence>
<feature type="repeat" description="TPR" evidence="3">
    <location>
        <begin position="194"/>
        <end position="227"/>
    </location>
</feature>
<dbReference type="InterPro" id="IPR019734">
    <property type="entry name" value="TPR_rpt"/>
</dbReference>
<feature type="transmembrane region" description="Helical" evidence="5">
    <location>
        <begin position="12"/>
        <end position="33"/>
    </location>
</feature>
<dbReference type="InterPro" id="IPR011990">
    <property type="entry name" value="TPR-like_helical_dom_sf"/>
</dbReference>
<dbReference type="Gene3D" id="2.60.40.420">
    <property type="entry name" value="Cupredoxins - blue copper proteins"/>
    <property type="match status" value="1"/>
</dbReference>
<dbReference type="PANTHER" id="PTHR44858:SF1">
    <property type="entry name" value="UDP-N-ACETYLGLUCOSAMINE--PEPTIDE N-ACETYLGLUCOSAMINYLTRANSFERASE SPINDLY-RELATED"/>
    <property type="match status" value="1"/>
</dbReference>
<feature type="region of interest" description="Disordered" evidence="4">
    <location>
        <begin position="319"/>
        <end position="361"/>
    </location>
</feature>
<sequence length="676" mass="75240">MAASSNKPRKRSWAGPLFGLAGVGLMVWALVAFTQPDTNFEPYNQFKAVTASTTSTPEAPVSMEPVETTGVAPLDAAEIEQSVPKSPDDNTLLAETMDTETGIDLEKEVREARPKTPTGKDLPRQTLEHIGKGIEYSEKGMFNHADIEFEKAAQLSPNAPEVFSIWGTSMRLAEKYAGADRKFKRAHELAPNDAEITLNWGMARLFGKNADGALELFQETVQLNPDNYLAWNYMGKAYGLKKDYVNEEKSYVKSLALKEDFAQAHFNLGVVRSIQKKFEDAAPHFIRAIELDKQFEKPFVVQFLTAMGLKNKTSMKEAKLKEAGKKESEHKHADGTQHAKHEHEDAKKSEGSGHSMEGSGSNVVKTVTHLNGQVLINGEPAGPRGVIYLETTNKLKVPKQRTQHITVTQKNKQFLPGHSVVMVGSTISFKNEDFEVHNIYSKSSGNQFNLGAMSGGVTKEITFDTPGPVVLRCNMHKDMVGTLFVAPNGYAAETDAEGRFNLPLVKSQDYKMGFWHPRLFPQEVEAHMRTINLTGEDTTMKIEVTSQSTPEDIHDLVDGTDYNELVAKIETEVYGAIDHWKQGKKYSSQKRMLTAITRHYDGGGLKDAITKSFSENRSKHLEDGLDEIRKQVAGIDKSEEVTEASLKFKAKRIIAQLKNNVRELEHRLNPDKTATQ</sequence>
<evidence type="ECO:0000256" key="5">
    <source>
        <dbReference type="SAM" id="Phobius"/>
    </source>
</evidence>
<feature type="compositionally biased region" description="Low complexity" evidence="4">
    <location>
        <begin position="352"/>
        <end position="361"/>
    </location>
</feature>
<dbReference type="InterPro" id="IPR050498">
    <property type="entry name" value="Ycf3"/>
</dbReference>
<dbReference type="SUPFAM" id="SSF48452">
    <property type="entry name" value="TPR-like"/>
    <property type="match status" value="1"/>
</dbReference>
<keyword evidence="2 3" id="KW-0802">TPR repeat</keyword>
<evidence type="ECO:0000256" key="1">
    <source>
        <dbReference type="ARBA" id="ARBA00022737"/>
    </source>
</evidence>
<gene>
    <name evidence="6" type="ORF">NSPWAT_0377</name>
</gene>
<dbReference type="InterPro" id="IPR008972">
    <property type="entry name" value="Cupredoxin"/>
</dbReference>
<dbReference type="SMART" id="SM00028">
    <property type="entry name" value="TPR"/>
    <property type="match status" value="5"/>
</dbReference>
<reference evidence="6 7" key="1">
    <citation type="submission" date="2022-09" db="EMBL/GenBank/DDBJ databases">
        <authorList>
            <person name="Kop L."/>
        </authorList>
    </citation>
    <scope>NUCLEOTIDE SEQUENCE [LARGE SCALE GENOMIC DNA]</scope>
    <source>
        <strain evidence="6 7">347</strain>
    </source>
</reference>
<keyword evidence="1" id="KW-0677">Repeat</keyword>
<keyword evidence="7" id="KW-1185">Reference proteome</keyword>
<accession>A0ABM9HAV4</accession>
<evidence type="ECO:0000256" key="2">
    <source>
        <dbReference type="ARBA" id="ARBA00022803"/>
    </source>
</evidence>
<dbReference type="SUPFAM" id="SSF49503">
    <property type="entry name" value="Cupredoxins"/>
    <property type="match status" value="1"/>
</dbReference>
<evidence type="ECO:0000256" key="3">
    <source>
        <dbReference type="PROSITE-ProRule" id="PRU00339"/>
    </source>
</evidence>
<keyword evidence="5" id="KW-1133">Transmembrane helix</keyword>